<evidence type="ECO:0000256" key="9">
    <source>
        <dbReference type="ARBA" id="ARBA00025772"/>
    </source>
</evidence>
<evidence type="ECO:0000256" key="7">
    <source>
        <dbReference type="ARBA" id="ARBA00022989"/>
    </source>
</evidence>
<sequence>MFVYMTSARPTPHRGFTLIELMVTVALAAILAALAAPSLRAFIVRNNFSSMGNEFSGSILRARNEAVSKNMCVTMCMSSTVDTTTGNGPVCLTTGQDWQVGWIVFLNPECNTTINRPQETNASGTLVNKPENMLLVRRTGNADYTLMSQSTTRKIQFNPRGNSNLGAAGRFDLVYTDNQLSNAYGFSICLDALGRTRSVPSAVVCNSY</sequence>
<comment type="similarity">
    <text evidence="9">Belongs to the GSP H family.</text>
</comment>
<evidence type="ECO:0000256" key="5">
    <source>
        <dbReference type="ARBA" id="ARBA00022519"/>
    </source>
</evidence>
<keyword evidence="4" id="KW-0488">Methylation</keyword>
<gene>
    <name evidence="12" type="ORF">J2X19_002084</name>
</gene>
<name>A0ABU2C7T9_9BURK</name>
<evidence type="ECO:0000313" key="13">
    <source>
        <dbReference type="Proteomes" id="UP001180487"/>
    </source>
</evidence>
<dbReference type="Proteomes" id="UP001180487">
    <property type="component" value="Unassembled WGS sequence"/>
</dbReference>
<feature type="domain" description="General secretion pathway GspH" evidence="11">
    <location>
        <begin position="53"/>
        <end position="194"/>
    </location>
</feature>
<dbReference type="PROSITE" id="PS00409">
    <property type="entry name" value="PROKAR_NTER_METHYL"/>
    <property type="match status" value="1"/>
</dbReference>
<organism evidence="12 13">
    <name type="scientific">Rhodoferax ferrireducens</name>
    <dbReference type="NCBI Taxonomy" id="192843"/>
    <lineage>
        <taxon>Bacteria</taxon>
        <taxon>Pseudomonadati</taxon>
        <taxon>Pseudomonadota</taxon>
        <taxon>Betaproteobacteria</taxon>
        <taxon>Burkholderiales</taxon>
        <taxon>Comamonadaceae</taxon>
        <taxon>Rhodoferax</taxon>
    </lineage>
</organism>
<dbReference type="RefSeq" id="WP_310373079.1">
    <property type="nucleotide sequence ID" value="NZ_JAVDXT010000002.1"/>
</dbReference>
<dbReference type="InterPro" id="IPR022346">
    <property type="entry name" value="T2SS_GspH"/>
</dbReference>
<keyword evidence="7" id="KW-1133">Transmembrane helix</keyword>
<dbReference type="Pfam" id="PF07963">
    <property type="entry name" value="N_methyl"/>
    <property type="match status" value="1"/>
</dbReference>
<evidence type="ECO:0000256" key="8">
    <source>
        <dbReference type="ARBA" id="ARBA00023136"/>
    </source>
</evidence>
<dbReference type="InterPro" id="IPR045584">
    <property type="entry name" value="Pilin-like"/>
</dbReference>
<accession>A0ABU2C7T9</accession>
<keyword evidence="8" id="KW-0472">Membrane</keyword>
<reference evidence="12 13" key="1">
    <citation type="submission" date="2023-07" db="EMBL/GenBank/DDBJ databases">
        <title>Sorghum-associated microbial communities from plants grown in Nebraska, USA.</title>
        <authorList>
            <person name="Schachtman D."/>
        </authorList>
    </citation>
    <scope>NUCLEOTIDE SEQUENCE [LARGE SCALE GENOMIC DNA]</scope>
    <source>
        <strain evidence="12 13">BE313</strain>
    </source>
</reference>
<keyword evidence="3" id="KW-1003">Cell membrane</keyword>
<dbReference type="Gene3D" id="3.55.40.10">
    <property type="entry name" value="minor pseudopilin epsh domain"/>
    <property type="match status" value="1"/>
</dbReference>
<dbReference type="InterPro" id="IPR012902">
    <property type="entry name" value="N_methyl_site"/>
</dbReference>
<comment type="caution">
    <text evidence="12">The sequence shown here is derived from an EMBL/GenBank/DDBJ whole genome shotgun (WGS) entry which is preliminary data.</text>
</comment>
<dbReference type="Pfam" id="PF12019">
    <property type="entry name" value="GspH"/>
    <property type="match status" value="1"/>
</dbReference>
<dbReference type="EMBL" id="JAVDXT010000002">
    <property type="protein sequence ID" value="MDR7377405.1"/>
    <property type="molecule type" value="Genomic_DNA"/>
</dbReference>
<proteinExistence type="inferred from homology"/>
<evidence type="ECO:0000256" key="1">
    <source>
        <dbReference type="ARBA" id="ARBA00004377"/>
    </source>
</evidence>
<keyword evidence="13" id="KW-1185">Reference proteome</keyword>
<evidence type="ECO:0000256" key="4">
    <source>
        <dbReference type="ARBA" id="ARBA00022481"/>
    </source>
</evidence>
<evidence type="ECO:0000256" key="6">
    <source>
        <dbReference type="ARBA" id="ARBA00022692"/>
    </source>
</evidence>
<evidence type="ECO:0000256" key="3">
    <source>
        <dbReference type="ARBA" id="ARBA00022475"/>
    </source>
</evidence>
<protein>
    <recommendedName>
        <fullName evidence="2">Type II secretion system protein H</fullName>
    </recommendedName>
    <alternativeName>
        <fullName evidence="10">General secretion pathway protein H</fullName>
    </alternativeName>
</protein>
<comment type="subcellular location">
    <subcellularLocation>
        <location evidence="1">Cell inner membrane</location>
        <topology evidence="1">Single-pass membrane protein</topology>
    </subcellularLocation>
</comment>
<evidence type="ECO:0000313" key="12">
    <source>
        <dbReference type="EMBL" id="MDR7377405.1"/>
    </source>
</evidence>
<dbReference type="NCBIfam" id="TIGR02532">
    <property type="entry name" value="IV_pilin_GFxxxE"/>
    <property type="match status" value="1"/>
</dbReference>
<evidence type="ECO:0000256" key="10">
    <source>
        <dbReference type="ARBA" id="ARBA00030775"/>
    </source>
</evidence>
<keyword evidence="6" id="KW-0812">Transmembrane</keyword>
<evidence type="ECO:0000256" key="2">
    <source>
        <dbReference type="ARBA" id="ARBA00021549"/>
    </source>
</evidence>
<keyword evidence="5" id="KW-0997">Cell inner membrane</keyword>
<evidence type="ECO:0000259" key="11">
    <source>
        <dbReference type="Pfam" id="PF12019"/>
    </source>
</evidence>
<dbReference type="SUPFAM" id="SSF54523">
    <property type="entry name" value="Pili subunits"/>
    <property type="match status" value="1"/>
</dbReference>